<dbReference type="InterPro" id="IPR001387">
    <property type="entry name" value="Cro/C1-type_HTH"/>
</dbReference>
<proteinExistence type="inferred from homology"/>
<evidence type="ECO:0000313" key="11">
    <source>
        <dbReference type="EMBL" id="MPM44788.1"/>
    </source>
</evidence>
<gene>
    <name evidence="11" type="primary">rpoN_18</name>
    <name evidence="11" type="ORF">SDC9_91470</name>
</gene>
<keyword evidence="4" id="KW-0548">Nucleotidyltransferase</keyword>
<feature type="region of interest" description="Disordered" evidence="9">
    <location>
        <begin position="67"/>
        <end position="95"/>
    </location>
</feature>
<dbReference type="AlphaFoldDB" id="A0A644ZWJ7"/>
<dbReference type="Pfam" id="PF04963">
    <property type="entry name" value="Sigma54_CBD"/>
    <property type="match status" value="1"/>
</dbReference>
<dbReference type="GO" id="GO:0003677">
    <property type="term" value="F:DNA binding"/>
    <property type="evidence" value="ECO:0007669"/>
    <property type="project" value="UniProtKB-KW"/>
</dbReference>
<keyword evidence="3" id="KW-0808">Transferase</keyword>
<dbReference type="InterPro" id="IPR007634">
    <property type="entry name" value="RNA_pol_sigma_54_DNA-bd"/>
</dbReference>
<reference evidence="11" key="1">
    <citation type="submission" date="2019-08" db="EMBL/GenBank/DDBJ databases">
        <authorList>
            <person name="Kucharzyk K."/>
            <person name="Murdoch R.W."/>
            <person name="Higgins S."/>
            <person name="Loffler F."/>
        </authorList>
    </citation>
    <scope>NUCLEOTIDE SEQUENCE</scope>
</reference>
<evidence type="ECO:0000256" key="4">
    <source>
        <dbReference type="ARBA" id="ARBA00022695"/>
    </source>
</evidence>
<keyword evidence="7" id="KW-0238">DNA-binding</keyword>
<dbReference type="EMBL" id="VSSQ01010617">
    <property type="protein sequence ID" value="MPM44788.1"/>
    <property type="molecule type" value="Genomic_DNA"/>
</dbReference>
<dbReference type="PANTHER" id="PTHR32248:SF4">
    <property type="entry name" value="RNA POLYMERASE SIGMA-54 FACTOR"/>
    <property type="match status" value="1"/>
</dbReference>
<dbReference type="GO" id="GO:0016987">
    <property type="term" value="F:sigma factor activity"/>
    <property type="evidence" value="ECO:0007669"/>
    <property type="project" value="UniProtKB-KW"/>
</dbReference>
<dbReference type="GO" id="GO:0000428">
    <property type="term" value="C:DNA-directed RNA polymerase complex"/>
    <property type="evidence" value="ECO:0007669"/>
    <property type="project" value="UniProtKB-KW"/>
</dbReference>
<keyword evidence="5" id="KW-0805">Transcription regulation</keyword>
<dbReference type="GO" id="GO:0016779">
    <property type="term" value="F:nucleotidyltransferase activity"/>
    <property type="evidence" value="ECO:0007669"/>
    <property type="project" value="UniProtKB-KW"/>
</dbReference>
<dbReference type="Gene3D" id="1.10.10.60">
    <property type="entry name" value="Homeodomain-like"/>
    <property type="match status" value="1"/>
</dbReference>
<evidence type="ECO:0000259" key="10">
    <source>
        <dbReference type="PROSITE" id="PS50943"/>
    </source>
</evidence>
<dbReference type="PROSITE" id="PS50943">
    <property type="entry name" value="HTH_CROC1"/>
    <property type="match status" value="1"/>
</dbReference>
<feature type="compositionally biased region" description="Low complexity" evidence="9">
    <location>
        <begin position="75"/>
        <end position="87"/>
    </location>
</feature>
<dbReference type="Pfam" id="PF00309">
    <property type="entry name" value="Sigma54_AID"/>
    <property type="match status" value="1"/>
</dbReference>
<evidence type="ECO:0000256" key="7">
    <source>
        <dbReference type="ARBA" id="ARBA00023125"/>
    </source>
</evidence>
<name>A0A644ZWJ7_9ZZZZ</name>
<organism evidence="11">
    <name type="scientific">bioreactor metagenome</name>
    <dbReference type="NCBI Taxonomy" id="1076179"/>
    <lineage>
        <taxon>unclassified sequences</taxon>
        <taxon>metagenomes</taxon>
        <taxon>ecological metagenomes</taxon>
    </lineage>
</organism>
<keyword evidence="6" id="KW-0731">Sigma factor</keyword>
<keyword evidence="2" id="KW-0240">DNA-directed RNA polymerase</keyword>
<evidence type="ECO:0000256" key="2">
    <source>
        <dbReference type="ARBA" id="ARBA00022478"/>
    </source>
</evidence>
<dbReference type="NCBIfam" id="TIGR02395">
    <property type="entry name" value="rpoN_sigma"/>
    <property type="match status" value="1"/>
</dbReference>
<dbReference type="PROSITE" id="PS50044">
    <property type="entry name" value="SIGMA54_3"/>
    <property type="match status" value="1"/>
</dbReference>
<dbReference type="PIRSF" id="PIRSF000774">
    <property type="entry name" value="RpoN"/>
    <property type="match status" value="1"/>
</dbReference>
<evidence type="ECO:0000256" key="5">
    <source>
        <dbReference type="ARBA" id="ARBA00023015"/>
    </source>
</evidence>
<dbReference type="Pfam" id="PF04552">
    <property type="entry name" value="Sigma54_DBD"/>
    <property type="match status" value="1"/>
</dbReference>
<dbReference type="PANTHER" id="PTHR32248">
    <property type="entry name" value="RNA POLYMERASE SIGMA-54 FACTOR"/>
    <property type="match status" value="1"/>
</dbReference>
<evidence type="ECO:0000256" key="9">
    <source>
        <dbReference type="SAM" id="MobiDB-lite"/>
    </source>
</evidence>
<feature type="domain" description="HTH cro/C1-type" evidence="10">
    <location>
        <begin position="359"/>
        <end position="378"/>
    </location>
</feature>
<dbReference type="GO" id="GO:0006352">
    <property type="term" value="P:DNA-templated transcription initiation"/>
    <property type="evidence" value="ECO:0007669"/>
    <property type="project" value="InterPro"/>
</dbReference>
<accession>A0A644ZWJ7</accession>
<dbReference type="Gene3D" id="1.10.10.1330">
    <property type="entry name" value="RNA polymerase sigma-54 factor, core-binding domain"/>
    <property type="match status" value="1"/>
</dbReference>
<comment type="similarity">
    <text evidence="1">Belongs to the sigma-54 factor family.</text>
</comment>
<evidence type="ECO:0000256" key="1">
    <source>
        <dbReference type="ARBA" id="ARBA00008798"/>
    </source>
</evidence>
<dbReference type="PROSITE" id="PS00718">
    <property type="entry name" value="SIGMA54_2"/>
    <property type="match status" value="1"/>
</dbReference>
<dbReference type="PRINTS" id="PR00045">
    <property type="entry name" value="SIGMA54FCT"/>
</dbReference>
<comment type="caution">
    <text evidence="11">The sequence shown here is derived from an EMBL/GenBank/DDBJ whole genome shotgun (WGS) entry which is preliminary data.</text>
</comment>
<evidence type="ECO:0000256" key="8">
    <source>
        <dbReference type="ARBA" id="ARBA00023163"/>
    </source>
</evidence>
<sequence>MMEFSPNLSLSQKQQLKLSPQLLQSFELMALPLTELQARIKAEIESNPALDLPSSWDVSYERFAQEKQRRETSGLDDTYSDSSSYGSDRGGGYDYEASDRQQKFMENALSLEETLQEHLLSQLGCEHLTEEAYKVGEILITNLDANGFFREEPNTILSEKQAEHLPDLLQLIRQFDPPGVCAKDWRESLILQAQAKGLSGEDLEHFKALVEENLELMRANKQAQVAKNLGIDAEELEELFAFLKTLTPFPGQSFSSGPEQYVIPDLSIKNEEGQLVLSMNNSSLPDLAINTEFESLAEDLGSSEESKKAQQYIKEQIKSANALIFQVQVRNQTLYKVAHILLQEQQEFFLFGPQYIKPLTQKAVAEQLGVHETTISRIATAKYIDTDWGIIPIKKLFSNAVGEEGSELSKQAVKETIRQILEEHQGQKALSDQKISDILKEKGISVARRTVAKYRNELNIDPSFIRGTN</sequence>
<dbReference type="GO" id="GO:0001216">
    <property type="term" value="F:DNA-binding transcription activator activity"/>
    <property type="evidence" value="ECO:0007669"/>
    <property type="project" value="InterPro"/>
</dbReference>
<dbReference type="InterPro" id="IPR007046">
    <property type="entry name" value="RNA_pol_sigma_54_core-bd"/>
</dbReference>
<dbReference type="InterPro" id="IPR000394">
    <property type="entry name" value="RNA_pol_sigma_54"/>
</dbReference>
<dbReference type="InterPro" id="IPR038709">
    <property type="entry name" value="RpoN_core-bd_sf"/>
</dbReference>
<keyword evidence="8" id="KW-0804">Transcription</keyword>
<evidence type="ECO:0000256" key="6">
    <source>
        <dbReference type="ARBA" id="ARBA00023082"/>
    </source>
</evidence>
<evidence type="ECO:0000256" key="3">
    <source>
        <dbReference type="ARBA" id="ARBA00022679"/>
    </source>
</evidence>
<protein>
    <submittedName>
        <fullName evidence="11">RNA polymerase sigma-54 factor</fullName>
    </submittedName>
</protein>